<evidence type="ECO:0000313" key="4">
    <source>
        <dbReference type="Proteomes" id="UP000023152"/>
    </source>
</evidence>
<reference evidence="3 4" key="1">
    <citation type="journal article" date="2013" name="Curr. Biol.">
        <title>The Genome of the Foraminiferan Reticulomyxa filosa.</title>
        <authorList>
            <person name="Glockner G."/>
            <person name="Hulsmann N."/>
            <person name="Schleicher M."/>
            <person name="Noegel A.A."/>
            <person name="Eichinger L."/>
            <person name="Gallinger C."/>
            <person name="Pawlowski J."/>
            <person name="Sierra R."/>
            <person name="Euteneuer U."/>
            <person name="Pillet L."/>
            <person name="Moustafa A."/>
            <person name="Platzer M."/>
            <person name="Groth M."/>
            <person name="Szafranski K."/>
            <person name="Schliwa M."/>
        </authorList>
    </citation>
    <scope>NUCLEOTIDE SEQUENCE [LARGE SCALE GENOMIC DNA]</scope>
</reference>
<evidence type="ECO:0000313" key="3">
    <source>
        <dbReference type="EMBL" id="ETO32342.1"/>
    </source>
</evidence>
<protein>
    <submittedName>
        <fullName evidence="3">Uncharacterized protein</fullName>
    </submittedName>
</protein>
<dbReference type="Proteomes" id="UP000023152">
    <property type="component" value="Unassembled WGS sequence"/>
</dbReference>
<evidence type="ECO:0000256" key="2">
    <source>
        <dbReference type="SAM" id="Phobius"/>
    </source>
</evidence>
<keyword evidence="2" id="KW-1133">Transmembrane helix</keyword>
<sequence>NGFEVSKLKVFGPELSIEQRVPSANEEQLKILEEKKEKELQKEELSEMVGKLQVNDRVETAAGTNRFILIIIYHLSFITYNFVLFISNEQMT</sequence>
<name>X6P432_RETFI</name>
<organism evidence="3 4">
    <name type="scientific">Reticulomyxa filosa</name>
    <dbReference type="NCBI Taxonomy" id="46433"/>
    <lineage>
        <taxon>Eukaryota</taxon>
        <taxon>Sar</taxon>
        <taxon>Rhizaria</taxon>
        <taxon>Retaria</taxon>
        <taxon>Foraminifera</taxon>
        <taxon>Monothalamids</taxon>
        <taxon>Reticulomyxidae</taxon>
        <taxon>Reticulomyxa</taxon>
    </lineage>
</organism>
<feature type="coiled-coil region" evidence="1">
    <location>
        <begin position="24"/>
        <end position="55"/>
    </location>
</feature>
<gene>
    <name evidence="3" type="ORF">RFI_04775</name>
</gene>
<keyword evidence="1" id="KW-0175">Coiled coil</keyword>
<evidence type="ECO:0000256" key="1">
    <source>
        <dbReference type="SAM" id="Coils"/>
    </source>
</evidence>
<proteinExistence type="predicted"/>
<keyword evidence="4" id="KW-1185">Reference proteome</keyword>
<keyword evidence="2" id="KW-0812">Transmembrane</keyword>
<accession>X6P432</accession>
<dbReference type="AlphaFoldDB" id="X6P432"/>
<comment type="caution">
    <text evidence="3">The sequence shown here is derived from an EMBL/GenBank/DDBJ whole genome shotgun (WGS) entry which is preliminary data.</text>
</comment>
<feature type="non-terminal residue" evidence="3">
    <location>
        <position position="1"/>
    </location>
</feature>
<keyword evidence="2" id="KW-0472">Membrane</keyword>
<dbReference type="EMBL" id="ASPP01004273">
    <property type="protein sequence ID" value="ETO32342.1"/>
    <property type="molecule type" value="Genomic_DNA"/>
</dbReference>
<feature type="transmembrane region" description="Helical" evidence="2">
    <location>
        <begin position="67"/>
        <end position="86"/>
    </location>
</feature>